<keyword evidence="1" id="KW-0812">Transmembrane</keyword>
<proteinExistence type="predicted"/>
<keyword evidence="1" id="KW-1133">Transmembrane helix</keyword>
<evidence type="ECO:0000313" key="3">
    <source>
        <dbReference type="Proteomes" id="UP000606786"/>
    </source>
</evidence>
<organism evidence="2 3">
    <name type="scientific">Ceratitis capitata</name>
    <name type="common">Mediterranean fruit fly</name>
    <name type="synonym">Tephritis capitata</name>
    <dbReference type="NCBI Taxonomy" id="7213"/>
    <lineage>
        <taxon>Eukaryota</taxon>
        <taxon>Metazoa</taxon>
        <taxon>Ecdysozoa</taxon>
        <taxon>Arthropoda</taxon>
        <taxon>Hexapoda</taxon>
        <taxon>Insecta</taxon>
        <taxon>Pterygota</taxon>
        <taxon>Neoptera</taxon>
        <taxon>Endopterygota</taxon>
        <taxon>Diptera</taxon>
        <taxon>Brachycera</taxon>
        <taxon>Muscomorpha</taxon>
        <taxon>Tephritoidea</taxon>
        <taxon>Tephritidae</taxon>
        <taxon>Ceratitis</taxon>
        <taxon>Ceratitis</taxon>
    </lineage>
</organism>
<accession>A0A811V8L9</accession>
<keyword evidence="3" id="KW-1185">Reference proteome</keyword>
<evidence type="ECO:0000256" key="1">
    <source>
        <dbReference type="SAM" id="Phobius"/>
    </source>
</evidence>
<dbReference type="EMBL" id="CAJHJT010000056">
    <property type="protein sequence ID" value="CAD7011374.1"/>
    <property type="molecule type" value="Genomic_DNA"/>
</dbReference>
<name>A0A811V8L9_CERCA</name>
<sequence>MFKQNLNSNFEILRVAVFPAIFQFKLMFAFCLWRKSPHEGALDFPILYAPHLSTPVKVTKECKSSEMPKSATKLGTPQLFLQSLGMLNLEIVPMNRLWARVVWAMRVKV</sequence>
<protein>
    <submittedName>
        <fullName evidence="2">(Mediterranean fruit fly) hypothetical protein</fullName>
    </submittedName>
</protein>
<feature type="transmembrane region" description="Helical" evidence="1">
    <location>
        <begin position="12"/>
        <end position="33"/>
    </location>
</feature>
<dbReference type="Proteomes" id="UP000606786">
    <property type="component" value="Unassembled WGS sequence"/>
</dbReference>
<reference evidence="2" key="1">
    <citation type="submission" date="2020-11" db="EMBL/GenBank/DDBJ databases">
        <authorList>
            <person name="Whitehead M."/>
        </authorList>
    </citation>
    <scope>NUCLEOTIDE SEQUENCE</scope>
    <source>
        <strain evidence="2">EGII</strain>
    </source>
</reference>
<gene>
    <name evidence="2" type="ORF">CCAP1982_LOCUS19475</name>
</gene>
<keyword evidence="1" id="KW-0472">Membrane</keyword>
<comment type="caution">
    <text evidence="2">The sequence shown here is derived from an EMBL/GenBank/DDBJ whole genome shotgun (WGS) entry which is preliminary data.</text>
</comment>
<evidence type="ECO:0000313" key="2">
    <source>
        <dbReference type="EMBL" id="CAD7011374.1"/>
    </source>
</evidence>
<dbReference type="AlphaFoldDB" id="A0A811V8L9"/>